<keyword evidence="2" id="KW-1185">Reference proteome</keyword>
<evidence type="ECO:0000313" key="2">
    <source>
        <dbReference type="Proteomes" id="UP001301388"/>
    </source>
</evidence>
<name>A0ABU5TLZ9_9CYAN</name>
<protein>
    <submittedName>
        <fullName evidence="1">Uncharacterized protein</fullName>
    </submittedName>
</protein>
<dbReference type="EMBL" id="JAYGIE010000082">
    <property type="protein sequence ID" value="MEA5479061.1"/>
    <property type="molecule type" value="Genomic_DNA"/>
</dbReference>
<dbReference type="Pfam" id="PF22398">
    <property type="entry name" value="DUF6978"/>
    <property type="match status" value="1"/>
</dbReference>
<dbReference type="InterPro" id="IPR053916">
    <property type="entry name" value="DUF6978"/>
</dbReference>
<sequence>MSLMSDEFNEILQDVSKTIEGDIIWQNHPQHELLLKFKADIASELRNYQLSMRGTYNPLIGGLSYHIICPPYGRIYGLDLGKDHKNHDGQHIGEKHKHRWSEIYRDKQAYEPQDITAIASEPVLVWQQFCKEAVIRHNGVMQQPPMLQLELFL</sequence>
<reference evidence="1 2" key="1">
    <citation type="submission" date="2023-12" db="EMBL/GenBank/DDBJ databases">
        <title>Baltic Sea Cyanobacteria.</title>
        <authorList>
            <person name="Delbaje E."/>
            <person name="Fewer D.P."/>
            <person name="Shishido T.K."/>
        </authorList>
    </citation>
    <scope>NUCLEOTIDE SEQUENCE [LARGE SCALE GENOMIC DNA]</scope>
    <source>
        <strain evidence="1 2">UHCC 0370</strain>
    </source>
</reference>
<accession>A0ABU5TLZ9</accession>
<proteinExistence type="predicted"/>
<comment type="caution">
    <text evidence="1">The sequence shown here is derived from an EMBL/GenBank/DDBJ whole genome shotgun (WGS) entry which is preliminary data.</text>
</comment>
<gene>
    <name evidence="1" type="ORF">VB774_15655</name>
</gene>
<organism evidence="1 2">
    <name type="scientific">Pseudanabaena galeata UHCC 0370</name>
    <dbReference type="NCBI Taxonomy" id="3110310"/>
    <lineage>
        <taxon>Bacteria</taxon>
        <taxon>Bacillati</taxon>
        <taxon>Cyanobacteriota</taxon>
        <taxon>Cyanophyceae</taxon>
        <taxon>Pseudanabaenales</taxon>
        <taxon>Pseudanabaenaceae</taxon>
        <taxon>Pseudanabaena</taxon>
    </lineage>
</organism>
<dbReference type="RefSeq" id="WP_323262392.1">
    <property type="nucleotide sequence ID" value="NZ_JAYGIE010000082.1"/>
</dbReference>
<evidence type="ECO:0000313" key="1">
    <source>
        <dbReference type="EMBL" id="MEA5479061.1"/>
    </source>
</evidence>
<dbReference type="Proteomes" id="UP001301388">
    <property type="component" value="Unassembled WGS sequence"/>
</dbReference>